<evidence type="ECO:0000313" key="2">
    <source>
        <dbReference type="Proteomes" id="UP000287166"/>
    </source>
</evidence>
<evidence type="ECO:0000313" key="1">
    <source>
        <dbReference type="EMBL" id="GBE84173.1"/>
    </source>
</evidence>
<dbReference type="RefSeq" id="XP_027615086.1">
    <property type="nucleotide sequence ID" value="XM_027759285.1"/>
</dbReference>
<proteinExistence type="predicted"/>
<reference evidence="1 2" key="1">
    <citation type="journal article" date="2018" name="Sci. Rep.">
        <title>Genome sequence of the cauliflower mushroom Sparassis crispa (Hanabiratake) and its association with beneficial usage.</title>
        <authorList>
            <person name="Kiyama R."/>
            <person name="Furutani Y."/>
            <person name="Kawaguchi K."/>
            <person name="Nakanishi T."/>
        </authorList>
    </citation>
    <scope>NUCLEOTIDE SEQUENCE [LARGE SCALE GENOMIC DNA]</scope>
</reference>
<keyword evidence="2" id="KW-1185">Reference proteome</keyword>
<accession>A0A401GPM5</accession>
<sequence length="125" mass="13542">MKLLAAHRLHSFKRSPLECLHATFPAVRTSGRFSNAAGADARRTSVLPRAPLPPTVVPHISDPLRCRAHPHLKRLAVVPGVHFKVDSEDDPHPLRVTATGAIGVALIDYRCELLSDLVPVLAAVL</sequence>
<dbReference type="AlphaFoldDB" id="A0A401GPM5"/>
<dbReference type="Proteomes" id="UP000287166">
    <property type="component" value="Unassembled WGS sequence"/>
</dbReference>
<comment type="caution">
    <text evidence="1">The sequence shown here is derived from an EMBL/GenBank/DDBJ whole genome shotgun (WGS) entry which is preliminary data.</text>
</comment>
<name>A0A401GPM5_9APHY</name>
<gene>
    <name evidence="1" type="ORF">SCP_0601510</name>
</gene>
<protein>
    <submittedName>
        <fullName evidence="1">Uncharacterized protein</fullName>
    </submittedName>
</protein>
<dbReference type="InParanoid" id="A0A401GPM5"/>
<organism evidence="1 2">
    <name type="scientific">Sparassis crispa</name>
    <dbReference type="NCBI Taxonomy" id="139825"/>
    <lineage>
        <taxon>Eukaryota</taxon>
        <taxon>Fungi</taxon>
        <taxon>Dikarya</taxon>
        <taxon>Basidiomycota</taxon>
        <taxon>Agaricomycotina</taxon>
        <taxon>Agaricomycetes</taxon>
        <taxon>Polyporales</taxon>
        <taxon>Sparassidaceae</taxon>
        <taxon>Sparassis</taxon>
    </lineage>
</organism>
<dbReference type="EMBL" id="BFAD01000006">
    <property type="protein sequence ID" value="GBE84173.1"/>
    <property type="molecule type" value="Genomic_DNA"/>
</dbReference>
<dbReference type="GeneID" id="38781090"/>